<accession>A0AA35Z4C3</accession>
<keyword evidence="1" id="KW-1133">Transmembrane helix</keyword>
<keyword evidence="3" id="KW-1185">Reference proteome</keyword>
<dbReference type="Proteomes" id="UP001177003">
    <property type="component" value="Chromosome 5"/>
</dbReference>
<reference evidence="2" key="1">
    <citation type="submission" date="2023-04" db="EMBL/GenBank/DDBJ databases">
        <authorList>
            <person name="Vijverberg K."/>
            <person name="Xiong W."/>
            <person name="Schranz E."/>
        </authorList>
    </citation>
    <scope>NUCLEOTIDE SEQUENCE</scope>
</reference>
<evidence type="ECO:0000313" key="2">
    <source>
        <dbReference type="EMBL" id="CAI9285556.1"/>
    </source>
</evidence>
<name>A0AA35Z4C3_LACSI</name>
<sequence>MKCDNITAAVRGMSPEQKQAILRTGFGSILQVNITSYLRHLSYYLLDVYDSDSRRLVQQYSVIEITEQTIHDMMGLPISGEDINELPLCDKGNQILEEWRGQYPCDKFNGEEYLRRIQSTSKDNLIFSLIFLNLFVYVAVLEHNYGLILNEKSTMEVALKDGLEKFPNSVVLNEWMENMNELFREVHEGENNKKVVTPQNQ</sequence>
<dbReference type="AlphaFoldDB" id="A0AA35Z4C3"/>
<organism evidence="2 3">
    <name type="scientific">Lactuca saligna</name>
    <name type="common">Willowleaf lettuce</name>
    <dbReference type="NCBI Taxonomy" id="75948"/>
    <lineage>
        <taxon>Eukaryota</taxon>
        <taxon>Viridiplantae</taxon>
        <taxon>Streptophyta</taxon>
        <taxon>Embryophyta</taxon>
        <taxon>Tracheophyta</taxon>
        <taxon>Spermatophyta</taxon>
        <taxon>Magnoliopsida</taxon>
        <taxon>eudicotyledons</taxon>
        <taxon>Gunneridae</taxon>
        <taxon>Pentapetalae</taxon>
        <taxon>asterids</taxon>
        <taxon>campanulids</taxon>
        <taxon>Asterales</taxon>
        <taxon>Asteraceae</taxon>
        <taxon>Cichorioideae</taxon>
        <taxon>Cichorieae</taxon>
        <taxon>Lactucinae</taxon>
        <taxon>Lactuca</taxon>
    </lineage>
</organism>
<evidence type="ECO:0000313" key="3">
    <source>
        <dbReference type="Proteomes" id="UP001177003"/>
    </source>
</evidence>
<keyword evidence="1" id="KW-0812">Transmembrane</keyword>
<protein>
    <submittedName>
        <fullName evidence="2">Uncharacterized protein</fullName>
    </submittedName>
</protein>
<feature type="transmembrane region" description="Helical" evidence="1">
    <location>
        <begin position="125"/>
        <end position="145"/>
    </location>
</feature>
<keyword evidence="1" id="KW-0472">Membrane</keyword>
<evidence type="ECO:0000256" key="1">
    <source>
        <dbReference type="SAM" id="Phobius"/>
    </source>
</evidence>
<dbReference type="EMBL" id="OX465081">
    <property type="protein sequence ID" value="CAI9285556.1"/>
    <property type="molecule type" value="Genomic_DNA"/>
</dbReference>
<gene>
    <name evidence="2" type="ORF">LSALG_LOCUS25019</name>
</gene>
<proteinExistence type="predicted"/>